<organism evidence="1 2">
    <name type="scientific">Halarchaeum nitratireducens</name>
    <dbReference type="NCBI Taxonomy" id="489913"/>
    <lineage>
        <taxon>Archaea</taxon>
        <taxon>Methanobacteriati</taxon>
        <taxon>Methanobacteriota</taxon>
        <taxon>Stenosarchaea group</taxon>
        <taxon>Halobacteria</taxon>
        <taxon>Halobacteriales</taxon>
        <taxon>Halobacteriaceae</taxon>
    </lineage>
</organism>
<comment type="caution">
    <text evidence="1">The sequence shown here is derived from an EMBL/GenBank/DDBJ whole genome shotgun (WGS) entry which is preliminary data.</text>
</comment>
<dbReference type="EMBL" id="BMOQ01000005">
    <property type="protein sequence ID" value="GGN18773.1"/>
    <property type="molecule type" value="Genomic_DNA"/>
</dbReference>
<name>A0A830GCH3_9EURY</name>
<dbReference type="AlphaFoldDB" id="A0A830GCH3"/>
<accession>A0A830GCH3</accession>
<reference evidence="1 2" key="1">
    <citation type="journal article" date="2019" name="Int. J. Syst. Evol. Microbiol.">
        <title>The Global Catalogue of Microorganisms (GCM) 10K type strain sequencing project: providing services to taxonomists for standard genome sequencing and annotation.</title>
        <authorList>
            <consortium name="The Broad Institute Genomics Platform"/>
            <consortium name="The Broad Institute Genome Sequencing Center for Infectious Disease"/>
            <person name="Wu L."/>
            <person name="Ma J."/>
        </authorList>
    </citation>
    <scope>NUCLEOTIDE SEQUENCE [LARGE SCALE GENOMIC DNA]</scope>
    <source>
        <strain evidence="1 2">JCM 16331</strain>
    </source>
</reference>
<gene>
    <name evidence="1" type="ORF">GCM10009021_19800</name>
</gene>
<protein>
    <submittedName>
        <fullName evidence="1">Uncharacterized protein</fullName>
    </submittedName>
</protein>
<evidence type="ECO:0000313" key="2">
    <source>
        <dbReference type="Proteomes" id="UP000608850"/>
    </source>
</evidence>
<keyword evidence="2" id="KW-1185">Reference proteome</keyword>
<dbReference type="Proteomes" id="UP000608850">
    <property type="component" value="Unassembled WGS sequence"/>
</dbReference>
<evidence type="ECO:0000313" key="1">
    <source>
        <dbReference type="EMBL" id="GGN18773.1"/>
    </source>
</evidence>
<sequence>MNADVIADPVAATNIYGYVVVARRYVSFTKGRKKKSFGVLSNCSKSLTDIDQATKSSVVVGSIL</sequence>
<proteinExistence type="predicted"/>